<accession>A0ACA9MI32</accession>
<dbReference type="EMBL" id="CAJVPW010007329">
    <property type="protein sequence ID" value="CAG8579782.1"/>
    <property type="molecule type" value="Genomic_DNA"/>
</dbReference>
<evidence type="ECO:0000313" key="1">
    <source>
        <dbReference type="EMBL" id="CAG8579782.1"/>
    </source>
</evidence>
<proteinExistence type="predicted"/>
<comment type="caution">
    <text evidence="1">The sequence shown here is derived from an EMBL/GenBank/DDBJ whole genome shotgun (WGS) entry which is preliminary data.</text>
</comment>
<dbReference type="Proteomes" id="UP000789366">
    <property type="component" value="Unassembled WGS sequence"/>
</dbReference>
<feature type="non-terminal residue" evidence="1">
    <location>
        <position position="1"/>
    </location>
</feature>
<sequence>IIAIPLITTTRKIVNGKWLLGVARTGHTRPPNVEFFFFGVEEGEFLERVTEMRLVDSMCLVETERTEKEVWSWARKALRSDLEICFI</sequence>
<protein>
    <submittedName>
        <fullName evidence="1">6830_t:CDS:1</fullName>
    </submittedName>
</protein>
<name>A0ACA9MI32_9GLOM</name>
<keyword evidence="2" id="KW-1185">Reference proteome</keyword>
<evidence type="ECO:0000313" key="2">
    <source>
        <dbReference type="Proteomes" id="UP000789366"/>
    </source>
</evidence>
<gene>
    <name evidence="1" type="ORF">SPELUC_LOCUS6318</name>
</gene>
<organism evidence="1 2">
    <name type="scientific">Cetraspora pellucida</name>
    <dbReference type="NCBI Taxonomy" id="1433469"/>
    <lineage>
        <taxon>Eukaryota</taxon>
        <taxon>Fungi</taxon>
        <taxon>Fungi incertae sedis</taxon>
        <taxon>Mucoromycota</taxon>
        <taxon>Glomeromycotina</taxon>
        <taxon>Glomeromycetes</taxon>
        <taxon>Diversisporales</taxon>
        <taxon>Gigasporaceae</taxon>
        <taxon>Cetraspora</taxon>
    </lineage>
</organism>
<reference evidence="1" key="1">
    <citation type="submission" date="2021-06" db="EMBL/GenBank/DDBJ databases">
        <authorList>
            <person name="Kallberg Y."/>
            <person name="Tangrot J."/>
            <person name="Rosling A."/>
        </authorList>
    </citation>
    <scope>NUCLEOTIDE SEQUENCE</scope>
    <source>
        <strain evidence="1">28 12/20/2015</strain>
    </source>
</reference>